<name>A0ABD1JR43_9TELE</name>
<dbReference type="Pfam" id="PF00023">
    <property type="entry name" value="Ank"/>
    <property type="match status" value="2"/>
</dbReference>
<dbReference type="InterPro" id="IPR036770">
    <property type="entry name" value="Ankyrin_rpt-contain_sf"/>
</dbReference>
<evidence type="ECO:0000256" key="1">
    <source>
        <dbReference type="SAM" id="MobiDB-lite"/>
    </source>
</evidence>
<protein>
    <submittedName>
        <fullName evidence="2">Uncharacterized protein</fullName>
    </submittedName>
</protein>
<dbReference type="PANTHER" id="PTHR15897:SF2">
    <property type="entry name" value="ANKYRIN REPEAT AND MYND DOMAIN-CONTAINING PROTEIN 1"/>
    <property type="match status" value="1"/>
</dbReference>
<dbReference type="Gene3D" id="1.25.40.20">
    <property type="entry name" value="Ankyrin repeat-containing domain"/>
    <property type="match status" value="1"/>
</dbReference>
<evidence type="ECO:0000313" key="2">
    <source>
        <dbReference type="EMBL" id="KAL2089314.1"/>
    </source>
</evidence>
<dbReference type="SMART" id="SM00248">
    <property type="entry name" value="ANK"/>
    <property type="match status" value="3"/>
</dbReference>
<gene>
    <name evidence="2" type="ORF">ACEWY4_014002</name>
</gene>
<organism evidence="2 3">
    <name type="scientific">Coilia grayii</name>
    <name type="common">Gray's grenadier anchovy</name>
    <dbReference type="NCBI Taxonomy" id="363190"/>
    <lineage>
        <taxon>Eukaryota</taxon>
        <taxon>Metazoa</taxon>
        <taxon>Chordata</taxon>
        <taxon>Craniata</taxon>
        <taxon>Vertebrata</taxon>
        <taxon>Euteleostomi</taxon>
        <taxon>Actinopterygii</taxon>
        <taxon>Neopterygii</taxon>
        <taxon>Teleostei</taxon>
        <taxon>Clupei</taxon>
        <taxon>Clupeiformes</taxon>
        <taxon>Clupeoidei</taxon>
        <taxon>Engraulidae</taxon>
        <taxon>Coilinae</taxon>
        <taxon>Coilia</taxon>
    </lineage>
</organism>
<feature type="region of interest" description="Disordered" evidence="1">
    <location>
        <begin position="442"/>
        <end position="461"/>
    </location>
</feature>
<sequence>MSLLCSLQVNCHNEVIHTLLDAGADVNKLNSEGMCALAVCHVLYYPADTLHLSVAEPMAHTHSPTPQAISPQGADQRLDAAKASPAPPETGSPAQNHSANEETEDQGHAPADPGLANEETESQRPRTLEMEAGLQSKASEGEGLVSSNEGVGSELWEETEQEASLTGGLQRDGPDDTEEREEPHDTPEVGSNDTEERDGSQREEPQMEESGVIGQGEGTAESCEGAGPVTEDSEGRPVGEHVTCDSEGSGQQAALNSAVSLTSELVELPEAGLEQAAEALCQSGLQPLEGSEESVHRIALDKQQLCCAVSCCVSRLCRAVLLDCVVLCWHKRRQWTIRLLLCQGADPNARERRWRTIRLLLSRAADPNASLVHKRCWRTIRLLLCWAVDPNTSLVLICLNGLYPLHVAAGLPGNEGPRITELLLHALADPDVQAHDTHLTFDPDKSSLEPPAGGAKAMSLGGTEGGRTALHVACQRDKDYKNATDVVRVLLSHKASTSLLWSGHSPLSLAIASGNHLQFSVNGFRDTGSQGDMNLCRHVALELLQRIEAFGPQGPPPRCASVRQRGGDRQKFLLINP</sequence>
<evidence type="ECO:0000313" key="3">
    <source>
        <dbReference type="Proteomes" id="UP001591681"/>
    </source>
</evidence>
<dbReference type="AlphaFoldDB" id="A0ABD1JR43"/>
<proteinExistence type="predicted"/>
<accession>A0ABD1JR43</accession>
<comment type="caution">
    <text evidence="2">The sequence shown here is derived from an EMBL/GenBank/DDBJ whole genome shotgun (WGS) entry which is preliminary data.</text>
</comment>
<dbReference type="EMBL" id="JBHFQA010000012">
    <property type="protein sequence ID" value="KAL2089314.1"/>
    <property type="molecule type" value="Genomic_DNA"/>
</dbReference>
<reference evidence="2 3" key="1">
    <citation type="submission" date="2024-09" db="EMBL/GenBank/DDBJ databases">
        <title>A chromosome-level genome assembly of Gray's grenadier anchovy, Coilia grayii.</title>
        <authorList>
            <person name="Fu Z."/>
        </authorList>
    </citation>
    <scope>NUCLEOTIDE SEQUENCE [LARGE SCALE GENOMIC DNA]</scope>
    <source>
        <strain evidence="2">G4</strain>
        <tissue evidence="2">Muscle</tissue>
    </source>
</reference>
<keyword evidence="3" id="KW-1185">Reference proteome</keyword>
<dbReference type="SUPFAM" id="SSF48403">
    <property type="entry name" value="Ankyrin repeat"/>
    <property type="match status" value="1"/>
</dbReference>
<dbReference type="Proteomes" id="UP001591681">
    <property type="component" value="Unassembled WGS sequence"/>
</dbReference>
<dbReference type="InterPro" id="IPR053064">
    <property type="entry name" value="Ankyrin-MYND_domain-protein"/>
</dbReference>
<feature type="compositionally biased region" description="Basic and acidic residues" evidence="1">
    <location>
        <begin position="233"/>
        <end position="244"/>
    </location>
</feature>
<dbReference type="InterPro" id="IPR002110">
    <property type="entry name" value="Ankyrin_rpt"/>
</dbReference>
<dbReference type="PANTHER" id="PTHR15897">
    <property type="entry name" value="ANKYRIN REPEAT AND MYND DOMAIN PROTEIN 1"/>
    <property type="match status" value="1"/>
</dbReference>
<feature type="region of interest" description="Disordered" evidence="1">
    <location>
        <begin position="59"/>
        <end position="250"/>
    </location>
</feature>